<name>E6U7J7_ETHHY</name>
<evidence type="ECO:0000313" key="2">
    <source>
        <dbReference type="Proteomes" id="UP000001551"/>
    </source>
</evidence>
<dbReference type="Proteomes" id="UP000001551">
    <property type="component" value="Chromosome"/>
</dbReference>
<dbReference type="RefSeq" id="WP_013485375.1">
    <property type="nucleotide sequence ID" value="NC_014828.1"/>
</dbReference>
<evidence type="ECO:0000313" key="1">
    <source>
        <dbReference type="EMBL" id="ADU27020.1"/>
    </source>
</evidence>
<organism evidence="1 2">
    <name type="scientific">Ethanoligenens harbinense (strain DSM 18485 / JCM 12961 / CGMCC 1.5033 / YUAN-3)</name>
    <dbReference type="NCBI Taxonomy" id="663278"/>
    <lineage>
        <taxon>Bacteria</taxon>
        <taxon>Bacillati</taxon>
        <taxon>Bacillota</taxon>
        <taxon>Clostridia</taxon>
        <taxon>Eubacteriales</taxon>
        <taxon>Oscillospiraceae</taxon>
        <taxon>Ethanoligenens</taxon>
    </lineage>
</organism>
<sequence length="187" mass="22074">MKKTKIKEVVLTCLNQGKLCRIDFRYDLNYRYYIPLIASDKLFLGMEDDDFILDGYAIRRFKDVTKAQIKEGIYEKILHAEGVFNGIVTPNVDLTDWKTIFTSLQKKSQNIIVEKESLDENEWEFVIGRIEKIYKKHVYIRHFDAEGIWQSEPYKIPYAEITTVTFASRYVDVFSKYLSKLPDNFGK</sequence>
<dbReference type="AlphaFoldDB" id="E6U7J7"/>
<dbReference type="eggNOG" id="ENOG5032AJE">
    <property type="taxonomic scope" value="Bacteria"/>
</dbReference>
<dbReference type="HOGENOM" id="CLU_1445637_0_0_9"/>
<protein>
    <submittedName>
        <fullName evidence="1">Uncharacterized protein</fullName>
    </submittedName>
</protein>
<keyword evidence="2" id="KW-1185">Reference proteome</keyword>
<accession>E6U7J7</accession>
<proteinExistence type="predicted"/>
<gene>
    <name evidence="1" type="ordered locus">Ethha_1483</name>
</gene>
<dbReference type="EMBL" id="CP002400">
    <property type="protein sequence ID" value="ADU27020.1"/>
    <property type="molecule type" value="Genomic_DNA"/>
</dbReference>
<reference evidence="1 2" key="1">
    <citation type="submission" date="2010-12" db="EMBL/GenBank/DDBJ databases">
        <title>Complete sequence of Ethanoligenens harbinense YUAN-3.</title>
        <authorList>
            <person name="Lucas S."/>
            <person name="Copeland A."/>
            <person name="Lapidus A."/>
            <person name="Cheng J.-F."/>
            <person name="Bruce D."/>
            <person name="Goodwin L."/>
            <person name="Pitluck S."/>
            <person name="Chertkov O."/>
            <person name="Misra M."/>
            <person name="Detter J.C."/>
            <person name="Han C."/>
            <person name="Tapia R."/>
            <person name="Land M."/>
            <person name="Hauser L."/>
            <person name="Jeffries C."/>
            <person name="Kyrpides N."/>
            <person name="Ivanova N."/>
            <person name="Mikhailova N."/>
            <person name="Wang A."/>
            <person name="Mouttaki H."/>
            <person name="He Z."/>
            <person name="Zhou J."/>
            <person name="Hemme C.L."/>
            <person name="Woyke T."/>
        </authorList>
    </citation>
    <scope>NUCLEOTIDE SEQUENCE [LARGE SCALE GENOMIC DNA]</scope>
    <source>
        <strain evidence="2">DSM 18485 / JCM 12961 / CGMCC 1.5033 / YUAN-3</strain>
    </source>
</reference>
<dbReference type="KEGG" id="eha:Ethha_1483"/>